<feature type="compositionally biased region" description="Pro residues" evidence="1">
    <location>
        <begin position="401"/>
        <end position="410"/>
    </location>
</feature>
<proteinExistence type="predicted"/>
<feature type="region of interest" description="Disordered" evidence="1">
    <location>
        <begin position="293"/>
        <end position="312"/>
    </location>
</feature>
<feature type="region of interest" description="Disordered" evidence="1">
    <location>
        <begin position="450"/>
        <end position="487"/>
    </location>
</feature>
<evidence type="ECO:0000313" key="3">
    <source>
        <dbReference type="EMBL" id="CAK5284729.1"/>
    </source>
</evidence>
<name>A0AAD2HYT4_9AGAR</name>
<evidence type="ECO:0000256" key="1">
    <source>
        <dbReference type="SAM" id="MobiDB-lite"/>
    </source>
</evidence>
<feature type="compositionally biased region" description="Low complexity" evidence="1">
    <location>
        <begin position="39"/>
        <end position="115"/>
    </location>
</feature>
<feature type="region of interest" description="Disordered" evidence="1">
    <location>
        <begin position="322"/>
        <end position="427"/>
    </location>
</feature>
<feature type="region of interest" description="Disordered" evidence="1">
    <location>
        <begin position="1"/>
        <end position="115"/>
    </location>
</feature>
<feature type="transmembrane region" description="Helical" evidence="2">
    <location>
        <begin position="236"/>
        <end position="261"/>
    </location>
</feature>
<dbReference type="AlphaFoldDB" id="A0AAD2HYT4"/>
<comment type="caution">
    <text evidence="3">The sequence shown here is derived from an EMBL/GenBank/DDBJ whole genome shotgun (WGS) entry which is preliminary data.</text>
</comment>
<evidence type="ECO:0000256" key="2">
    <source>
        <dbReference type="SAM" id="Phobius"/>
    </source>
</evidence>
<reference evidence="3" key="1">
    <citation type="submission" date="2023-11" db="EMBL/GenBank/DDBJ databases">
        <authorList>
            <person name="De Vega J J."/>
            <person name="De Vega J J."/>
        </authorList>
    </citation>
    <scope>NUCLEOTIDE SEQUENCE</scope>
</reference>
<evidence type="ECO:0000313" key="4">
    <source>
        <dbReference type="Proteomes" id="UP001295794"/>
    </source>
</evidence>
<keyword evidence="4" id="KW-1185">Reference proteome</keyword>
<protein>
    <submittedName>
        <fullName evidence="3">Uncharacterized protein</fullName>
    </submittedName>
</protein>
<keyword evidence="2" id="KW-0472">Membrane</keyword>
<dbReference type="EMBL" id="CAVNYO010000480">
    <property type="protein sequence ID" value="CAK5284729.1"/>
    <property type="molecule type" value="Genomic_DNA"/>
</dbReference>
<feature type="compositionally biased region" description="Basic and acidic residues" evidence="1">
    <location>
        <begin position="454"/>
        <end position="463"/>
    </location>
</feature>
<keyword evidence="2" id="KW-0812">Transmembrane</keyword>
<feature type="compositionally biased region" description="Polar residues" evidence="1">
    <location>
        <begin position="327"/>
        <end position="342"/>
    </location>
</feature>
<feature type="compositionally biased region" description="Polar residues" evidence="1">
    <location>
        <begin position="471"/>
        <end position="487"/>
    </location>
</feature>
<keyword evidence="2" id="KW-1133">Transmembrane helix</keyword>
<accession>A0AAD2HYT4</accession>
<gene>
    <name evidence="3" type="ORF">MYCIT1_LOCUS38159</name>
</gene>
<sequence>MTPGDDTQPYASSGEKRGESVSGTGLRESDRFIARQNRSTLSASSASTSSTLASSSSSSLSSSALSAPTPSPTSLSARPESSSARATSASASSGSGSARSGSLRSGSSSASAAVSPSSLLSSSSASQSKSSVRASSVMSSSASSVSQSRSVVVRSSTSSSAANSPSASVASSTTFTFTSTLTISPSSSLSPSSAPVLISTVLLTSTGPVSTAFSTSAGAIGPAATRSTGAAFAHNAGAIVGVAVGSGAALVLAVVLLWFVFRGRRRLRNDDSRVGSELRMIGNRVDRAADARTPSPHYTLARPRARPTEAGSSGLQLLERLRGGQTPGDSFNTPGDSYNTTPGGAPGSPLSDALPTPPPISADAYTAVPAPPPSPRPSSLLNPAPRRPPSILVSTTSSPLAMPPSSPSLPPGLVMGGGGADPDPALSAEIPDRTGTPATLLRPGLAMLQSHSTRTLDDHEDYSRPIGGRVNQRTETEATVASSDDER</sequence>
<organism evidence="3 4">
    <name type="scientific">Mycena citricolor</name>
    <dbReference type="NCBI Taxonomy" id="2018698"/>
    <lineage>
        <taxon>Eukaryota</taxon>
        <taxon>Fungi</taxon>
        <taxon>Dikarya</taxon>
        <taxon>Basidiomycota</taxon>
        <taxon>Agaricomycotina</taxon>
        <taxon>Agaricomycetes</taxon>
        <taxon>Agaricomycetidae</taxon>
        <taxon>Agaricales</taxon>
        <taxon>Marasmiineae</taxon>
        <taxon>Mycenaceae</taxon>
        <taxon>Mycena</taxon>
    </lineage>
</organism>
<dbReference type="Proteomes" id="UP001295794">
    <property type="component" value="Unassembled WGS sequence"/>
</dbReference>